<feature type="transmembrane region" description="Helical" evidence="1">
    <location>
        <begin position="73"/>
        <end position="95"/>
    </location>
</feature>
<proteinExistence type="predicted"/>
<gene>
    <name evidence="2" type="ORF">SAMN04488512_1309</name>
</gene>
<sequence length="279" mass="31122">MKTTIGQRLNRFIPWSSIASIGNSSPARLTALAPLIGYLIIYNQFIAEFFFLSNSGTASDQPTLSVLDLLRDLKLTFLYFGLVFFGIGAILYAFFAPRSIRKYKTPEEFVLAMGAAQTEWLIVDNLTRVGGAAWDGNWHNDPDSYGRTSLSFTEDTLYQLDAILEHAGHNAFVDEEEPGKPTQDELDTGFYNALGNVMTDRVLECILSKRRVDRALWHNAIGVIVDDRARDVFYMAYSFDEWSKFGARLSCSAMFILGGVLLAIPTIITSVEVVSQIGK</sequence>
<keyword evidence="1" id="KW-0472">Membrane</keyword>
<feature type="transmembrane region" description="Helical" evidence="1">
    <location>
        <begin position="245"/>
        <end position="268"/>
    </location>
</feature>
<keyword evidence="1" id="KW-0812">Transmembrane</keyword>
<comment type="caution">
    <text evidence="2">The sequence shown here is derived from an EMBL/GenBank/DDBJ whole genome shotgun (WGS) entry which is preliminary data.</text>
</comment>
<dbReference type="EMBL" id="FNJD01000030">
    <property type="protein sequence ID" value="SDP71282.1"/>
    <property type="molecule type" value="Genomic_DNA"/>
</dbReference>
<organism evidence="2 3">
    <name type="scientific">Sulfitobacter litoralis</name>
    <dbReference type="NCBI Taxonomy" id="335975"/>
    <lineage>
        <taxon>Bacteria</taxon>
        <taxon>Pseudomonadati</taxon>
        <taxon>Pseudomonadota</taxon>
        <taxon>Alphaproteobacteria</taxon>
        <taxon>Rhodobacterales</taxon>
        <taxon>Roseobacteraceae</taxon>
        <taxon>Sulfitobacter</taxon>
    </lineage>
</organism>
<feature type="transmembrane region" description="Helical" evidence="1">
    <location>
        <begin position="31"/>
        <end position="53"/>
    </location>
</feature>
<evidence type="ECO:0000313" key="2">
    <source>
        <dbReference type="EMBL" id="SDP71282.1"/>
    </source>
</evidence>
<dbReference type="Proteomes" id="UP000198646">
    <property type="component" value="Unassembled WGS sequence"/>
</dbReference>
<keyword evidence="1" id="KW-1133">Transmembrane helix</keyword>
<name>A0ABY0T1Z1_9RHOB</name>
<protein>
    <submittedName>
        <fullName evidence="2">Uncharacterized protein</fullName>
    </submittedName>
</protein>
<evidence type="ECO:0000313" key="3">
    <source>
        <dbReference type="Proteomes" id="UP000198646"/>
    </source>
</evidence>
<accession>A0ABY0T1Z1</accession>
<dbReference type="RefSeq" id="WP_093734351.1">
    <property type="nucleotide sequence ID" value="NZ_FNJD01000030.1"/>
</dbReference>
<evidence type="ECO:0000256" key="1">
    <source>
        <dbReference type="SAM" id="Phobius"/>
    </source>
</evidence>
<keyword evidence="3" id="KW-1185">Reference proteome</keyword>
<reference evidence="2 3" key="1">
    <citation type="submission" date="2016-10" db="EMBL/GenBank/DDBJ databases">
        <authorList>
            <person name="Varghese N."/>
            <person name="Submissions S."/>
        </authorList>
    </citation>
    <scope>NUCLEOTIDE SEQUENCE [LARGE SCALE GENOMIC DNA]</scope>
    <source>
        <strain evidence="2 3">DSM 17584</strain>
    </source>
</reference>